<evidence type="ECO:0000313" key="2">
    <source>
        <dbReference type="EMBL" id="TDW96809.1"/>
    </source>
</evidence>
<name>A0A4R8DGL2_9BACT</name>
<accession>A0A4R8DGL2</accession>
<comment type="caution">
    <text evidence="2">The sequence shown here is derived from an EMBL/GenBank/DDBJ whole genome shotgun (WGS) entry which is preliminary data.</text>
</comment>
<dbReference type="EMBL" id="SODV01000002">
    <property type="protein sequence ID" value="TDW96809.1"/>
    <property type="molecule type" value="Genomic_DNA"/>
</dbReference>
<dbReference type="Gene3D" id="3.40.50.360">
    <property type="match status" value="1"/>
</dbReference>
<proteinExistence type="predicted"/>
<keyword evidence="3" id="KW-1185">Reference proteome</keyword>
<dbReference type="InterPro" id="IPR029039">
    <property type="entry name" value="Flavoprotein-like_sf"/>
</dbReference>
<dbReference type="Pfam" id="PF02525">
    <property type="entry name" value="Flavodoxin_2"/>
    <property type="match status" value="1"/>
</dbReference>
<reference evidence="2 3" key="1">
    <citation type="submission" date="2019-03" db="EMBL/GenBank/DDBJ databases">
        <title>Genomic Encyclopedia of Type Strains, Phase IV (KMG-IV): sequencing the most valuable type-strain genomes for metagenomic binning, comparative biology and taxonomic classification.</title>
        <authorList>
            <person name="Goeker M."/>
        </authorList>
    </citation>
    <scope>NUCLEOTIDE SEQUENCE [LARGE SCALE GENOMIC DNA]</scope>
    <source>
        <strain evidence="2 3">DSM 100059</strain>
    </source>
</reference>
<dbReference type="InterPro" id="IPR003680">
    <property type="entry name" value="Flavodoxin_fold"/>
</dbReference>
<feature type="domain" description="Flavodoxin-like fold" evidence="1">
    <location>
        <begin position="3"/>
        <end position="160"/>
    </location>
</feature>
<organism evidence="2 3">
    <name type="scientific">Dinghuibacter silviterrae</name>
    <dbReference type="NCBI Taxonomy" id="1539049"/>
    <lineage>
        <taxon>Bacteria</taxon>
        <taxon>Pseudomonadati</taxon>
        <taxon>Bacteroidota</taxon>
        <taxon>Chitinophagia</taxon>
        <taxon>Chitinophagales</taxon>
        <taxon>Chitinophagaceae</taxon>
        <taxon>Dinghuibacter</taxon>
    </lineage>
</organism>
<dbReference type="SUPFAM" id="SSF52218">
    <property type="entry name" value="Flavoproteins"/>
    <property type="match status" value="1"/>
</dbReference>
<dbReference type="AlphaFoldDB" id="A0A4R8DGL2"/>
<evidence type="ECO:0000259" key="1">
    <source>
        <dbReference type="Pfam" id="PF02525"/>
    </source>
</evidence>
<evidence type="ECO:0000313" key="3">
    <source>
        <dbReference type="Proteomes" id="UP000294498"/>
    </source>
</evidence>
<protein>
    <submittedName>
        <fullName evidence="2">Putative NADPH-quinone reductase</fullName>
    </submittedName>
</protein>
<gene>
    <name evidence="2" type="ORF">EDB95_4645</name>
</gene>
<dbReference type="Proteomes" id="UP000294498">
    <property type="component" value="Unassembled WGS sequence"/>
</dbReference>
<dbReference type="OrthoDB" id="652200at2"/>
<dbReference type="RefSeq" id="WP_133997905.1">
    <property type="nucleotide sequence ID" value="NZ_SODV01000002.1"/>
</dbReference>
<sequence length="184" mass="20632">MNKLLILYGGPVEEEGTRALGGQYASGAAESGAVVRTLTITDLKFSPVAPLGARTMDLEQDLAGALEQLRWADHVAFFCSVSQETIPSRLKGFFDRLFTPEKLFGAENDFTGKSARIVSVLDKAAWEWWQETKLPAYHSIKRVVFEHRGFRPVRTSTVGYLQALDNEYAKKWLGKMTEFGRKLI</sequence>